<accession>A0AAV4SMC9</accession>
<sequence>MSEDDDPQSCQFHNGIIISLILATTIIGENEDSDASQPETSKFVVVFIPKVSRKFQTLISSIQVGVQKPRNNHQDEFIISNICSCIIRNFSGLVTERFLSGQSISCLMFVFNLVRCTEKQKETNIVSRSQSKIQRKSSKYRRPTHKCADVAGEPIGWNLPTLITNRYHRKISKLFRYVLISGGAEW</sequence>
<evidence type="ECO:0000313" key="1">
    <source>
        <dbReference type="EMBL" id="GIY34484.1"/>
    </source>
</evidence>
<dbReference type="EMBL" id="BPLR01009774">
    <property type="protein sequence ID" value="GIY34484.1"/>
    <property type="molecule type" value="Genomic_DNA"/>
</dbReference>
<evidence type="ECO:0000313" key="2">
    <source>
        <dbReference type="Proteomes" id="UP001054945"/>
    </source>
</evidence>
<reference evidence="1 2" key="1">
    <citation type="submission" date="2021-06" db="EMBL/GenBank/DDBJ databases">
        <title>Caerostris extrusa draft genome.</title>
        <authorList>
            <person name="Kono N."/>
            <person name="Arakawa K."/>
        </authorList>
    </citation>
    <scope>NUCLEOTIDE SEQUENCE [LARGE SCALE GENOMIC DNA]</scope>
</reference>
<protein>
    <submittedName>
        <fullName evidence="1">Uncharacterized protein</fullName>
    </submittedName>
</protein>
<dbReference type="Proteomes" id="UP001054945">
    <property type="component" value="Unassembled WGS sequence"/>
</dbReference>
<comment type="caution">
    <text evidence="1">The sequence shown here is derived from an EMBL/GenBank/DDBJ whole genome shotgun (WGS) entry which is preliminary data.</text>
</comment>
<keyword evidence="2" id="KW-1185">Reference proteome</keyword>
<dbReference type="AlphaFoldDB" id="A0AAV4SMC9"/>
<organism evidence="1 2">
    <name type="scientific">Caerostris extrusa</name>
    <name type="common">Bark spider</name>
    <name type="synonym">Caerostris bankana</name>
    <dbReference type="NCBI Taxonomy" id="172846"/>
    <lineage>
        <taxon>Eukaryota</taxon>
        <taxon>Metazoa</taxon>
        <taxon>Ecdysozoa</taxon>
        <taxon>Arthropoda</taxon>
        <taxon>Chelicerata</taxon>
        <taxon>Arachnida</taxon>
        <taxon>Araneae</taxon>
        <taxon>Araneomorphae</taxon>
        <taxon>Entelegynae</taxon>
        <taxon>Araneoidea</taxon>
        <taxon>Araneidae</taxon>
        <taxon>Caerostris</taxon>
    </lineage>
</organism>
<gene>
    <name evidence="1" type="ORF">CEXT_592171</name>
</gene>
<proteinExistence type="predicted"/>
<name>A0AAV4SMC9_CAEEX</name>